<organism evidence="8">
    <name type="scientific">hydrothermal vent metagenome</name>
    <dbReference type="NCBI Taxonomy" id="652676"/>
    <lineage>
        <taxon>unclassified sequences</taxon>
        <taxon>metagenomes</taxon>
        <taxon>ecological metagenomes</taxon>
    </lineage>
</organism>
<evidence type="ECO:0000256" key="4">
    <source>
        <dbReference type="ARBA" id="ARBA00022692"/>
    </source>
</evidence>
<dbReference type="SUPFAM" id="SSF56954">
    <property type="entry name" value="Outer membrane efflux proteins (OEP)"/>
    <property type="match status" value="1"/>
</dbReference>
<feature type="non-terminal residue" evidence="8">
    <location>
        <position position="1"/>
    </location>
</feature>
<gene>
    <name evidence="8" type="ORF">MNBD_BACTEROID05-1158</name>
</gene>
<proteinExistence type="predicted"/>
<accession>A0A3B0TN63</accession>
<keyword evidence="3" id="KW-1134">Transmembrane beta strand</keyword>
<keyword evidence="4" id="KW-0812">Transmembrane</keyword>
<keyword evidence="2" id="KW-0813">Transport</keyword>
<keyword evidence="7" id="KW-0175">Coiled coil</keyword>
<sequence length="393" mass="45187">KQNPGLKGAFYQWKSSFKKIAQQFSLPDPQFSYTDYLESVETRVGPQTSAFSIKQKFPTFDKLWIRKSKAFKTSEVAYYRFEKRRLDLILQITNAYYEYVYLKKAILLTKENLKLLGNFESVAQTRYASGLQENQDLLKVQVELGKLENDLYSLNDLRSALSARLNALLNLSQENQLPWPNEKLENITLSEKYDDIQKLMEELKENNPQLRALSQNVEKNKDVLKLSKREYFPDLTVGFTQVNTGEALISSLAGSGKDAQTVMFSVNVPLWFGRLNAGVQDAKASLEASQNLREDKENELLSNLSLVHYKLHDAMRQSRLYRDALIPKAQQTLNATQSGYEAGKVDFLSLIDSQRILLNFQLAYYRHNANFNQRYVGIQNLLGKINIQEQAAY</sequence>
<evidence type="ECO:0000256" key="5">
    <source>
        <dbReference type="ARBA" id="ARBA00023136"/>
    </source>
</evidence>
<name>A0A3B0TN63_9ZZZZ</name>
<dbReference type="EMBL" id="UOEN01000382">
    <property type="protein sequence ID" value="VAW17633.1"/>
    <property type="molecule type" value="Genomic_DNA"/>
</dbReference>
<dbReference type="Gene3D" id="1.20.1600.10">
    <property type="entry name" value="Outer membrane efflux proteins (OEP)"/>
    <property type="match status" value="1"/>
</dbReference>
<dbReference type="InterPro" id="IPR003423">
    <property type="entry name" value="OMP_efflux"/>
</dbReference>
<evidence type="ECO:0000256" key="3">
    <source>
        <dbReference type="ARBA" id="ARBA00022452"/>
    </source>
</evidence>
<feature type="coiled-coil region" evidence="7">
    <location>
        <begin position="186"/>
        <end position="220"/>
    </location>
</feature>
<dbReference type="Pfam" id="PF02321">
    <property type="entry name" value="OEP"/>
    <property type="match status" value="1"/>
</dbReference>
<dbReference type="GO" id="GO:0009279">
    <property type="term" value="C:cell outer membrane"/>
    <property type="evidence" value="ECO:0007669"/>
    <property type="project" value="UniProtKB-SubCell"/>
</dbReference>
<reference evidence="8" key="1">
    <citation type="submission" date="2018-06" db="EMBL/GenBank/DDBJ databases">
        <authorList>
            <person name="Zhirakovskaya E."/>
        </authorList>
    </citation>
    <scope>NUCLEOTIDE SEQUENCE</scope>
</reference>
<comment type="subcellular location">
    <subcellularLocation>
        <location evidence="1">Cell outer membrane</location>
    </subcellularLocation>
</comment>
<dbReference type="InterPro" id="IPR051906">
    <property type="entry name" value="TolC-like"/>
</dbReference>
<evidence type="ECO:0000256" key="7">
    <source>
        <dbReference type="SAM" id="Coils"/>
    </source>
</evidence>
<evidence type="ECO:0000256" key="2">
    <source>
        <dbReference type="ARBA" id="ARBA00022448"/>
    </source>
</evidence>
<evidence type="ECO:0000256" key="6">
    <source>
        <dbReference type="ARBA" id="ARBA00023237"/>
    </source>
</evidence>
<dbReference type="AlphaFoldDB" id="A0A3B0TN63"/>
<dbReference type="PANTHER" id="PTHR30026">
    <property type="entry name" value="OUTER MEMBRANE PROTEIN TOLC"/>
    <property type="match status" value="1"/>
</dbReference>
<evidence type="ECO:0000256" key="1">
    <source>
        <dbReference type="ARBA" id="ARBA00004442"/>
    </source>
</evidence>
<dbReference type="PANTHER" id="PTHR30026:SF20">
    <property type="entry name" value="OUTER MEMBRANE PROTEIN TOLC"/>
    <property type="match status" value="1"/>
</dbReference>
<evidence type="ECO:0000313" key="8">
    <source>
        <dbReference type="EMBL" id="VAW17633.1"/>
    </source>
</evidence>
<dbReference type="GO" id="GO:1990281">
    <property type="term" value="C:efflux pump complex"/>
    <property type="evidence" value="ECO:0007669"/>
    <property type="project" value="TreeGrafter"/>
</dbReference>
<keyword evidence="6" id="KW-0998">Cell outer membrane</keyword>
<dbReference type="GO" id="GO:0015288">
    <property type="term" value="F:porin activity"/>
    <property type="evidence" value="ECO:0007669"/>
    <property type="project" value="TreeGrafter"/>
</dbReference>
<protein>
    <submittedName>
        <fullName evidence="8">Heavy metal RND efflux outer membrane protein, CzcC family</fullName>
    </submittedName>
</protein>
<dbReference type="GO" id="GO:0015562">
    <property type="term" value="F:efflux transmembrane transporter activity"/>
    <property type="evidence" value="ECO:0007669"/>
    <property type="project" value="InterPro"/>
</dbReference>
<keyword evidence="5" id="KW-0472">Membrane</keyword>